<dbReference type="Gene3D" id="3.40.50.720">
    <property type="entry name" value="NAD(P)-binding Rossmann-like Domain"/>
    <property type="match status" value="1"/>
</dbReference>
<dbReference type="EMBL" id="BKDJ01000006">
    <property type="protein sequence ID" value="GER22934.1"/>
    <property type="molecule type" value="Genomic_DNA"/>
</dbReference>
<proteinExistence type="inferred from homology"/>
<accession>A0A5A7NPS9</accession>
<comment type="similarity">
    <text evidence="2">Belongs to the zinc-containing alcohol dehydrogenase family. Quinone oxidoreductase subfamily.</text>
</comment>
<dbReference type="Pfam" id="PF13602">
    <property type="entry name" value="ADH_zinc_N_2"/>
    <property type="match status" value="1"/>
</dbReference>
<keyword evidence="2" id="KW-0479">Metal-binding</keyword>
<dbReference type="InterPro" id="IPR011032">
    <property type="entry name" value="GroES-like_sf"/>
</dbReference>
<dbReference type="AlphaFoldDB" id="A0A5A7NPS9"/>
<evidence type="ECO:0000256" key="2">
    <source>
        <dbReference type="RuleBase" id="RU364000"/>
    </source>
</evidence>
<dbReference type="PANTHER" id="PTHR44154:SF1">
    <property type="entry name" value="QUINONE OXIDOREDUCTASE"/>
    <property type="match status" value="1"/>
</dbReference>
<evidence type="ECO:0000313" key="4">
    <source>
        <dbReference type="EMBL" id="GER22934.1"/>
    </source>
</evidence>
<dbReference type="InterPro" id="IPR020843">
    <property type="entry name" value="ER"/>
</dbReference>
<evidence type="ECO:0000313" key="5">
    <source>
        <dbReference type="Proteomes" id="UP000325307"/>
    </source>
</evidence>
<dbReference type="Pfam" id="PF08240">
    <property type="entry name" value="ADH_N"/>
    <property type="match status" value="1"/>
</dbReference>
<keyword evidence="1" id="KW-0521">NADP</keyword>
<reference evidence="4 5" key="1">
    <citation type="submission" date="2019-09" db="EMBL/GenBank/DDBJ databases">
        <title>Arthrobacter zafarii sp. nov., a moderately thermotolerant and halotolerant actinobacterium isolated from Cholistan desert soil of Pakistan.</title>
        <authorList>
            <person name="Amin A."/>
            <person name="Ahmed I."/>
            <person name="Khalid N."/>
            <person name="Schumann P."/>
            <person name="Busse H.J."/>
            <person name="Khan I.U."/>
            <person name="Li S."/>
            <person name="Li W.J."/>
        </authorList>
    </citation>
    <scope>NUCLEOTIDE SEQUENCE [LARGE SCALE GENOMIC DNA]</scope>
    <source>
        <strain evidence="4 5">NCCP-1664</strain>
    </source>
</reference>
<dbReference type="SUPFAM" id="SSF50129">
    <property type="entry name" value="GroES-like"/>
    <property type="match status" value="1"/>
</dbReference>
<dbReference type="InterPro" id="IPR014182">
    <property type="entry name" value="ADH_Zn_typ-1"/>
</dbReference>
<dbReference type="CDD" id="cd08252">
    <property type="entry name" value="AL_MDR"/>
    <property type="match status" value="1"/>
</dbReference>
<feature type="domain" description="Enoyl reductase (ER)" evidence="3">
    <location>
        <begin position="2"/>
        <end position="303"/>
    </location>
</feature>
<keyword evidence="2" id="KW-0862">Zinc</keyword>
<dbReference type="GO" id="GO:0008270">
    <property type="term" value="F:zinc ion binding"/>
    <property type="evidence" value="ECO:0007669"/>
    <property type="project" value="InterPro"/>
</dbReference>
<keyword evidence="5" id="KW-1185">Reference proteome</keyword>
<keyword evidence="2" id="KW-0560">Oxidoreductase</keyword>
<name>A0A5A7NPS9_9MICC</name>
<dbReference type="SUPFAM" id="SSF51735">
    <property type="entry name" value="NAD(P)-binding Rossmann-fold domains"/>
    <property type="match status" value="1"/>
</dbReference>
<gene>
    <name evidence="4" type="ORF">NCCP1664_14300</name>
</gene>
<protein>
    <recommendedName>
        <fullName evidence="2">Zinc-type alcohol dehydrogenase-like protein</fullName>
    </recommendedName>
</protein>
<dbReference type="InterPro" id="IPR013154">
    <property type="entry name" value="ADH-like_N"/>
</dbReference>
<dbReference type="InterPro" id="IPR051603">
    <property type="entry name" value="Zinc-ADH_QOR/CCCR"/>
</dbReference>
<dbReference type="NCBIfam" id="TIGR02817">
    <property type="entry name" value="adh_fam_1"/>
    <property type="match status" value="1"/>
</dbReference>
<comment type="caution">
    <text evidence="4">The sequence shown here is derived from an EMBL/GenBank/DDBJ whole genome shotgun (WGS) entry which is preliminary data.</text>
</comment>
<organism evidence="4 5">
    <name type="scientific">Zafaria cholistanensis</name>
    <dbReference type="NCBI Taxonomy" id="1682741"/>
    <lineage>
        <taxon>Bacteria</taxon>
        <taxon>Bacillati</taxon>
        <taxon>Actinomycetota</taxon>
        <taxon>Actinomycetes</taxon>
        <taxon>Micrococcales</taxon>
        <taxon>Micrococcaceae</taxon>
        <taxon>Zafaria</taxon>
    </lineage>
</organism>
<evidence type="ECO:0000259" key="3">
    <source>
        <dbReference type="SMART" id="SM00829"/>
    </source>
</evidence>
<dbReference type="SMART" id="SM00829">
    <property type="entry name" value="PKS_ER"/>
    <property type="match status" value="1"/>
</dbReference>
<dbReference type="Proteomes" id="UP000325307">
    <property type="component" value="Unassembled WGS sequence"/>
</dbReference>
<dbReference type="GO" id="GO:0016491">
    <property type="term" value="F:oxidoreductase activity"/>
    <property type="evidence" value="ECO:0007669"/>
    <property type="project" value="UniProtKB-KW"/>
</dbReference>
<dbReference type="Gene3D" id="3.90.180.10">
    <property type="entry name" value="Medium-chain alcohol dehydrogenases, catalytic domain"/>
    <property type="match status" value="1"/>
</dbReference>
<dbReference type="InterPro" id="IPR036291">
    <property type="entry name" value="NAD(P)-bd_dom_sf"/>
</dbReference>
<evidence type="ECO:0000256" key="1">
    <source>
        <dbReference type="ARBA" id="ARBA00022857"/>
    </source>
</evidence>
<sequence length="307" mass="32879">MGPRDLLVEVRAVSVNPVGIKVRGRGADQAEPQILGYDAAGVVQAVGAEASLFAVGDEVYYAGAINRPGTNTQLHVVDERIVGPKSASLTFAEAAALPLTAITAWEGLFDKLKLTSDSGGTLLMVGASGGVGSVVLQLLRALVPQMRVIATASRPEAEDWVRSLGAHETVNHRGDLRSEIRQVAPEGIDYIFTANSEDQTELYIDVLNPFGQIVAIDDPGSVDVIGLKPKALSWHWEFMFARSLHQAADQIRQHELLAEVAQLVASGEVRSTVTTTLRPIAAEQIREAHRLVESGHMIGKVVITNEA</sequence>
<dbReference type="PANTHER" id="PTHR44154">
    <property type="entry name" value="QUINONE OXIDOREDUCTASE"/>
    <property type="match status" value="1"/>
</dbReference>